<reference evidence="3 4" key="1">
    <citation type="journal article" date="2019" name="Int. J. Syst. Evol. Microbiol.">
        <title>The Global Catalogue of Microorganisms (GCM) 10K type strain sequencing project: providing services to taxonomists for standard genome sequencing and annotation.</title>
        <authorList>
            <consortium name="The Broad Institute Genomics Platform"/>
            <consortium name="The Broad Institute Genome Sequencing Center for Infectious Disease"/>
            <person name="Wu L."/>
            <person name="Ma J."/>
        </authorList>
    </citation>
    <scope>NUCLEOTIDE SEQUENCE [LARGE SCALE GENOMIC DNA]</scope>
    <source>
        <strain evidence="3 4">JCM 15503</strain>
    </source>
</reference>
<protein>
    <submittedName>
        <fullName evidence="3">BolA/IbaG family iron-sulfur metabolism protein</fullName>
    </submittedName>
</protein>
<dbReference type="Proteomes" id="UP001500279">
    <property type="component" value="Unassembled WGS sequence"/>
</dbReference>
<evidence type="ECO:0000313" key="4">
    <source>
        <dbReference type="Proteomes" id="UP001500279"/>
    </source>
</evidence>
<sequence length="94" mass="10193">MANPTPAQLHAYIAAGLGCEHLEVQGDGQHFYATIVSAEFDGLPRVRRHQRVYAALGDRMRAEIHALSMKTLTPAEWAALGPAAGLQAPAEHRH</sequence>
<name>A0ABN1K5W0_9BURK</name>
<dbReference type="Pfam" id="PF01722">
    <property type="entry name" value="BolA"/>
    <property type="match status" value="1"/>
</dbReference>
<dbReference type="InterPro" id="IPR002634">
    <property type="entry name" value="BolA"/>
</dbReference>
<dbReference type="EMBL" id="BAAAEW010000022">
    <property type="protein sequence ID" value="GAA0755754.1"/>
    <property type="molecule type" value="Genomic_DNA"/>
</dbReference>
<gene>
    <name evidence="3" type="ORF">GCM10009107_33560</name>
</gene>
<dbReference type="Gene3D" id="3.30.300.90">
    <property type="entry name" value="BolA-like"/>
    <property type="match status" value="1"/>
</dbReference>
<accession>A0ABN1K5W0</accession>
<dbReference type="InterPro" id="IPR050961">
    <property type="entry name" value="BolA/IbaG_stress_morph_reg"/>
</dbReference>
<evidence type="ECO:0000313" key="3">
    <source>
        <dbReference type="EMBL" id="GAA0755754.1"/>
    </source>
</evidence>
<evidence type="ECO:0000256" key="2">
    <source>
        <dbReference type="RuleBase" id="RU003860"/>
    </source>
</evidence>
<comment type="similarity">
    <text evidence="1 2">Belongs to the BolA/IbaG family.</text>
</comment>
<organism evidence="3 4">
    <name type="scientific">Ideonella azotifigens</name>
    <dbReference type="NCBI Taxonomy" id="513160"/>
    <lineage>
        <taxon>Bacteria</taxon>
        <taxon>Pseudomonadati</taxon>
        <taxon>Pseudomonadota</taxon>
        <taxon>Betaproteobacteria</taxon>
        <taxon>Burkholderiales</taxon>
        <taxon>Sphaerotilaceae</taxon>
        <taxon>Ideonella</taxon>
    </lineage>
</organism>
<proteinExistence type="inferred from homology"/>
<keyword evidence="4" id="KW-1185">Reference proteome</keyword>
<dbReference type="PANTHER" id="PTHR46229">
    <property type="entry name" value="BOLA TRANSCRIPTION REGULATOR"/>
    <property type="match status" value="1"/>
</dbReference>
<dbReference type="SUPFAM" id="SSF82657">
    <property type="entry name" value="BolA-like"/>
    <property type="match status" value="1"/>
</dbReference>
<dbReference type="PANTHER" id="PTHR46229:SF2">
    <property type="entry name" value="BOLA-LIKE PROTEIN 1"/>
    <property type="match status" value="1"/>
</dbReference>
<comment type="caution">
    <text evidence="3">The sequence shown here is derived from an EMBL/GenBank/DDBJ whole genome shotgun (WGS) entry which is preliminary data.</text>
</comment>
<dbReference type="RefSeq" id="WP_141284921.1">
    <property type="nucleotide sequence ID" value="NZ_BAAAEW010000022.1"/>
</dbReference>
<evidence type="ECO:0000256" key="1">
    <source>
        <dbReference type="ARBA" id="ARBA00005578"/>
    </source>
</evidence>
<dbReference type="InterPro" id="IPR036065">
    <property type="entry name" value="BolA-like_sf"/>
</dbReference>